<dbReference type="GeneID" id="39734364"/>
<evidence type="ECO:0000256" key="1">
    <source>
        <dbReference type="SAM" id="MobiDB-lite"/>
    </source>
</evidence>
<protein>
    <submittedName>
        <fullName evidence="3">Uncharacterized protein</fullName>
    </submittedName>
</protein>
<dbReference type="KEGG" id="prel:PRELSG_0111400"/>
<sequence>MKSSNDFTNEFDNNENFENLKSIIENSKKSGNDDLKSCELEKNDEIKDSEIEKVEIKYDFNENSKNSNNLIFFMNKDSSEIKDPNINENDANKYEYSSYAKSKKCQKEEEKDQEKKNEINKKSFLLVSDKDRYEFLKYRNYFFIENKNNLDIYFEAKNVLKNTNPSLLYLLKNISLLSHVIYFYDTKEQKLLTSNDIENVNNILYKNEDNYSDNYSVVYNCLIFLLEIIKLSSHTGVKNFVYYHLLRNFNKIQMLFFDDFCFKKIKNRENFYVIRKNEAIFINDYIILNIIKILNQENKLIRIYGLKLCFIFIKKVSQCNYLINLILNIIFQEINFDEFCYAFYIFIELINFLSHDIIYHIVKKFYNSLVNQDKRDINFYLNYIKEKKLTKNESNTPFQKPGGDEFQEEKQKHIYEKEDIHYLERKNENQSNQVFYSMKEYNSNINGISENNQNKLKTTNKRFTNEIKDQKNFFTKNSISNNNVNIKNNINFEKSKEYKKKKQIKKKNMLNILNNHFLYAKCIFLSKIADKLNSFVPYVSYFLFKKLWGLINNFFEIDYLQSDENIIINILDNYFHSTTLLSCKNMCLTNLQIIIIKFLLNAYHTNIMKKRNIYYFALRSLLFLIKKKKIFVSIYNLGSEKKDTVNNYFFVKYFSFISTIQYYELLNWLNYLQLNNNLSLLVFIKIVYKFFKIKNNIHKNFIENNNTSPKDSTNNKYNTNKINIDKDNIKDDFFNLSKIYFDSFINKFLSILKEKNLNAKGFNNKQQNENKYITVNNKKIYQPISINNENINIIENEDGIGKLNCKEERDINIKREYSSVDENKDSSLNEDQKGNFNFTISISDEANENEKKKKSGDNTNDNNSKKENIDLFFENFIHLAKEREKNNDINIKKLNITLNIKKKKKTKNCRENNKSYINKYINKKKKKKKNYCLSKNKVGYSNKDNNTYDNNNNNIIANNNNNKSDNVSNNYGNMNNINNNDKYVNNSNNDNNDNNKYINNNIDDNNKITNVNNNNKNCNYNIFNGPNHIDNAYNQNDIYKNNYKYSNIYNKINNTKGDVNKKIYNISSNNSIEDENSRSDVISEISNENCFSKNNMDDLIIENERENIKNANKNCIFYCYSILKKNKIKLYNLISEDNLDSDIFEDTLFVKFKKELLKKEKQYIRMDGKHHFSEFSNQTSTLRKNISDDFILKRIIFIKILFFLYKNSYIILIKLKILKTLSILSDYLIYEEDIENFLRIINYFIVNFLNNKKMLNTNAFSYNNYDYQKNILSETNQIERGDIINNNNTIYLNTKEKTKIKKNNFNGNFFYNTDSSRSGSIIISSDSSLNKETNFDIYINDIFNSKYNIINSEKECSYYNQNILKKYIRIYLLDIMNKLFHYKNNLILNSLFHIFYSNNFILFFDLFLISNKEKAIEILNEHFFYLTNKKSNDRSNNLIENDTDNNFDRKEEVGKIIHYSNINNNFDNFYLIKKRKFFQFFQFDQISYRNVKLLFYFSFFNFVKDRNIMNGFRKKVIIFLNILNNIFYFKRKKKIQCFLKRKKKRNKIIYNNKKKENDVQMDKNELSLRYSHFSELISYNNNNLLDEKNNILFFNKLSNNSNCSVSSSDSSTSSQTTSSLSQSPSSNSYVESVASSYSDSISSISNKSIKNKLKEIYQNLSNEEKNSYQKVKVKNLRRDENSYFYLYKIGLYCITSGFYKYAHKIFEKLYLLITNRDIKLWCRCLVNYCNFYYVKKQKNNNKKYYNPISLLNISEQCVKQMLNYKDNFFHMIIFLEIKINLYKTIENLIILISDIKDEINFTIKYFSYNIEKFISSLKNIMIAILIFLNFKYIFSTLSKKILIIYIILIKSLFILCNFLKKKIIPYLFLNSSFLVNIFIDEYSEEKESEYECISENELSGNLDYGISNFIRFYLQKKKEKKLRKSVFSKEVKNTEGKLFNEIFDYIIAMLKIKTEDFFFYEYIQSLNDIYRNLFKDNIINKKKIINFIYIYLLVIYKINYPTPPRVLSSVPFPFISSSTYIYKSKRGKGFYEVESVKCIGQLKNAKKKVIKDFYYCNIKLILKNKIVRDINIRSQGIHISYTFHMKIEDDDLKYFNIFLIPLDKYKKLLGQAKPTAFFFKYI</sequence>
<dbReference type="OrthoDB" id="392851at2759"/>
<keyword evidence="2" id="KW-1133">Transmembrane helix</keyword>
<dbReference type="Proteomes" id="UP000220158">
    <property type="component" value="Chromosome 1"/>
</dbReference>
<feature type="transmembrane region" description="Helical" evidence="2">
    <location>
        <begin position="1841"/>
        <end position="1859"/>
    </location>
</feature>
<dbReference type="EMBL" id="LN835296">
    <property type="protein sequence ID" value="CRG98464.1"/>
    <property type="molecule type" value="Genomic_DNA"/>
</dbReference>
<name>A0A1J1H4E1_PLARL</name>
<feature type="transmembrane region" description="Helical" evidence="2">
    <location>
        <begin position="1817"/>
        <end position="1835"/>
    </location>
</feature>
<keyword evidence="4" id="KW-1185">Reference proteome</keyword>
<keyword evidence="2" id="KW-0812">Transmembrane</keyword>
<dbReference type="VEuPathDB" id="PlasmoDB:PRELSG_0111400"/>
<evidence type="ECO:0000313" key="4">
    <source>
        <dbReference type="Proteomes" id="UP000220158"/>
    </source>
</evidence>
<evidence type="ECO:0000256" key="2">
    <source>
        <dbReference type="SAM" id="Phobius"/>
    </source>
</evidence>
<keyword evidence="2" id="KW-0472">Membrane</keyword>
<dbReference type="RefSeq" id="XP_028531474.1">
    <property type="nucleotide sequence ID" value="XM_028679134.1"/>
</dbReference>
<proteinExistence type="predicted"/>
<evidence type="ECO:0000313" key="3">
    <source>
        <dbReference type="EMBL" id="CRG98464.1"/>
    </source>
</evidence>
<feature type="region of interest" description="Disordered" evidence="1">
    <location>
        <begin position="1605"/>
        <end position="1627"/>
    </location>
</feature>
<reference evidence="3 4" key="1">
    <citation type="submission" date="2015-04" db="EMBL/GenBank/DDBJ databases">
        <authorList>
            <consortium name="Pathogen Informatics"/>
        </authorList>
    </citation>
    <scope>NUCLEOTIDE SEQUENCE [LARGE SCALE GENOMIC DNA]</scope>
    <source>
        <strain evidence="3 4">SGS1</strain>
    </source>
</reference>
<organism evidence="3 4">
    <name type="scientific">Plasmodium relictum</name>
    <dbReference type="NCBI Taxonomy" id="85471"/>
    <lineage>
        <taxon>Eukaryota</taxon>
        <taxon>Sar</taxon>
        <taxon>Alveolata</taxon>
        <taxon>Apicomplexa</taxon>
        <taxon>Aconoidasida</taxon>
        <taxon>Haemosporida</taxon>
        <taxon>Plasmodiidae</taxon>
        <taxon>Plasmodium</taxon>
        <taxon>Plasmodium (Haemamoeba)</taxon>
    </lineage>
</organism>
<gene>
    <name evidence="3" type="ORF">PRELSG_0111400</name>
</gene>
<accession>A0A1J1H4E1</accession>